<name>A0A3M6UYA7_POCDA</name>
<dbReference type="EMBL" id="RCHS01000482">
    <property type="protein sequence ID" value="RMX58600.1"/>
    <property type="molecule type" value="Genomic_DNA"/>
</dbReference>
<protein>
    <submittedName>
        <fullName evidence="3">Uncharacterized protein</fullName>
    </submittedName>
</protein>
<reference evidence="3 4" key="1">
    <citation type="journal article" date="2018" name="Sci. Rep.">
        <title>Comparative analysis of the Pocillopora damicornis genome highlights role of immune system in coral evolution.</title>
        <authorList>
            <person name="Cunning R."/>
            <person name="Bay R.A."/>
            <person name="Gillette P."/>
            <person name="Baker A.C."/>
            <person name="Traylor-Knowles N."/>
        </authorList>
    </citation>
    <scope>NUCLEOTIDE SEQUENCE [LARGE SCALE GENOMIC DNA]</scope>
    <source>
        <strain evidence="3">RSMAS</strain>
        <tissue evidence="3">Whole animal</tissue>
    </source>
</reference>
<evidence type="ECO:0000313" key="4">
    <source>
        <dbReference type="Proteomes" id="UP000275408"/>
    </source>
</evidence>
<feature type="region of interest" description="Disordered" evidence="2">
    <location>
        <begin position="48"/>
        <end position="82"/>
    </location>
</feature>
<feature type="compositionally biased region" description="Polar residues" evidence="2">
    <location>
        <begin position="245"/>
        <end position="257"/>
    </location>
</feature>
<proteinExistence type="predicted"/>
<feature type="region of interest" description="Disordered" evidence="2">
    <location>
        <begin position="243"/>
        <end position="301"/>
    </location>
</feature>
<feature type="region of interest" description="Disordered" evidence="2">
    <location>
        <begin position="151"/>
        <end position="229"/>
    </location>
</feature>
<dbReference type="AlphaFoldDB" id="A0A3M6UYA7"/>
<feature type="compositionally biased region" description="Basic and acidic residues" evidence="2">
    <location>
        <begin position="258"/>
        <end position="273"/>
    </location>
</feature>
<keyword evidence="4" id="KW-1185">Reference proteome</keyword>
<feature type="coiled-coil region" evidence="1">
    <location>
        <begin position="330"/>
        <end position="394"/>
    </location>
</feature>
<accession>A0A3M6UYA7</accession>
<comment type="caution">
    <text evidence="3">The sequence shown here is derived from an EMBL/GenBank/DDBJ whole genome shotgun (WGS) entry which is preliminary data.</text>
</comment>
<keyword evidence="1" id="KW-0175">Coiled coil</keyword>
<feature type="compositionally biased region" description="Polar residues" evidence="2">
    <location>
        <begin position="1"/>
        <end position="12"/>
    </location>
</feature>
<evidence type="ECO:0000256" key="2">
    <source>
        <dbReference type="SAM" id="MobiDB-lite"/>
    </source>
</evidence>
<dbReference type="Proteomes" id="UP000275408">
    <property type="component" value="Unassembled WGS sequence"/>
</dbReference>
<gene>
    <name evidence="3" type="ORF">pdam_00006448</name>
</gene>
<feature type="region of interest" description="Disordered" evidence="2">
    <location>
        <begin position="1"/>
        <end position="30"/>
    </location>
</feature>
<dbReference type="OrthoDB" id="5990246at2759"/>
<evidence type="ECO:0000313" key="3">
    <source>
        <dbReference type="EMBL" id="RMX58600.1"/>
    </source>
</evidence>
<feature type="coiled-coil region" evidence="1">
    <location>
        <begin position="119"/>
        <end position="150"/>
    </location>
</feature>
<feature type="region of interest" description="Disordered" evidence="2">
    <location>
        <begin position="436"/>
        <end position="493"/>
    </location>
</feature>
<feature type="compositionally biased region" description="Polar residues" evidence="2">
    <location>
        <begin position="54"/>
        <end position="63"/>
    </location>
</feature>
<organism evidence="3 4">
    <name type="scientific">Pocillopora damicornis</name>
    <name type="common">Cauliflower coral</name>
    <name type="synonym">Millepora damicornis</name>
    <dbReference type="NCBI Taxonomy" id="46731"/>
    <lineage>
        <taxon>Eukaryota</taxon>
        <taxon>Metazoa</taxon>
        <taxon>Cnidaria</taxon>
        <taxon>Anthozoa</taxon>
        <taxon>Hexacorallia</taxon>
        <taxon>Scleractinia</taxon>
        <taxon>Astrocoeniina</taxon>
        <taxon>Pocilloporidae</taxon>
        <taxon>Pocillopora</taxon>
    </lineage>
</organism>
<sequence>MEFSVHSASKTQPVEIPVGSMLPSDSEHSGSYVYTRASSFDSALPRINAELHLPNQQEPSKSFSEFPELGKQTRKSGDGLELPDVQGSKYLVSFSDLRQLEKTDTTRNLDFRERSLKVSKLLQDRIRVLENELQKQLTAVKETIHQAEIVQKQETTTSRSGKKRRDKDSATHRQGTERQKRSVQRKDYEIKSREFTGKRLQKPNSESSISESAEFRRSSAENQTCQDANKKQDDLLATETKENHGVSSLEMSEQSTQEQKDVRFSDGDVKPVDTLKGYGLPPKGILKQRKSDTSQPANSTKAVKKTIRKLYKLNKQTEAENLTDLLESKVMTEKELNKAIKRELQEERDEKNRQKARNIERNRRETFFQRMEELERLEEEMRESRLREREKRRAEALRRREKNTAFLYEKQKALLSAKISRAFKFSYFPLYIPESGSACPDYEQSSSEDSDSSDRSLSRQNSTCSCVSTKKKGKNRAICSSHSEQSRKLSKSA</sequence>
<evidence type="ECO:0000256" key="1">
    <source>
        <dbReference type="SAM" id="Coils"/>
    </source>
</evidence>
<feature type="compositionally biased region" description="Basic and acidic residues" evidence="2">
    <location>
        <begin position="166"/>
        <end position="197"/>
    </location>
</feature>